<dbReference type="OrthoDB" id="666248at2759"/>
<evidence type="ECO:0000259" key="1">
    <source>
        <dbReference type="SMART" id="SM00256"/>
    </source>
</evidence>
<feature type="non-terminal residue" evidence="2">
    <location>
        <position position="1"/>
    </location>
</feature>
<dbReference type="InterPro" id="IPR036047">
    <property type="entry name" value="F-box-like_dom_sf"/>
</dbReference>
<accession>A0A5J9VRP1</accession>
<dbReference type="AlphaFoldDB" id="A0A5J9VRP1"/>
<dbReference type="EMBL" id="RWGY01000007">
    <property type="protein sequence ID" value="TVU38155.1"/>
    <property type="molecule type" value="Genomic_DNA"/>
</dbReference>
<dbReference type="PANTHER" id="PTHR31111:SF133">
    <property type="entry name" value="OS07G0196600 PROTEIN"/>
    <property type="match status" value="1"/>
</dbReference>
<gene>
    <name evidence="2" type="ORF">EJB05_11509</name>
</gene>
<proteinExistence type="predicted"/>
<organism evidence="2 3">
    <name type="scientific">Eragrostis curvula</name>
    <name type="common">weeping love grass</name>
    <dbReference type="NCBI Taxonomy" id="38414"/>
    <lineage>
        <taxon>Eukaryota</taxon>
        <taxon>Viridiplantae</taxon>
        <taxon>Streptophyta</taxon>
        <taxon>Embryophyta</taxon>
        <taxon>Tracheophyta</taxon>
        <taxon>Spermatophyta</taxon>
        <taxon>Magnoliopsida</taxon>
        <taxon>Liliopsida</taxon>
        <taxon>Poales</taxon>
        <taxon>Poaceae</taxon>
        <taxon>PACMAD clade</taxon>
        <taxon>Chloridoideae</taxon>
        <taxon>Eragrostideae</taxon>
        <taxon>Eragrostidinae</taxon>
        <taxon>Eragrostis</taxon>
    </lineage>
</organism>
<dbReference type="NCBIfam" id="TIGR01640">
    <property type="entry name" value="F_box_assoc_1"/>
    <property type="match status" value="1"/>
</dbReference>
<dbReference type="InterPro" id="IPR001810">
    <property type="entry name" value="F-box_dom"/>
</dbReference>
<dbReference type="CDD" id="cd22157">
    <property type="entry name" value="F-box_AtFBW1-like"/>
    <property type="match status" value="1"/>
</dbReference>
<keyword evidence="3" id="KW-1185">Reference proteome</keyword>
<dbReference type="Gramene" id="TVU38155">
    <property type="protein sequence ID" value="TVU38155"/>
    <property type="gene ID" value="EJB05_11509"/>
</dbReference>
<evidence type="ECO:0000313" key="3">
    <source>
        <dbReference type="Proteomes" id="UP000324897"/>
    </source>
</evidence>
<protein>
    <recommendedName>
        <fullName evidence="1">F-box domain-containing protein</fullName>
    </recommendedName>
</protein>
<dbReference type="SUPFAM" id="SSF117281">
    <property type="entry name" value="Kelch motif"/>
    <property type="match status" value="1"/>
</dbReference>
<reference evidence="2 3" key="1">
    <citation type="journal article" date="2019" name="Sci. Rep.">
        <title>A high-quality genome of Eragrostis curvula grass provides insights into Poaceae evolution and supports new strategies to enhance forage quality.</title>
        <authorList>
            <person name="Carballo J."/>
            <person name="Santos B.A.C.M."/>
            <person name="Zappacosta D."/>
            <person name="Garbus I."/>
            <person name="Selva J.P."/>
            <person name="Gallo C.A."/>
            <person name="Diaz A."/>
            <person name="Albertini E."/>
            <person name="Caccamo M."/>
            <person name="Echenique V."/>
        </authorList>
    </citation>
    <scope>NUCLEOTIDE SEQUENCE [LARGE SCALE GENOMIC DNA]</scope>
    <source>
        <strain evidence="3">cv. Victoria</strain>
        <tissue evidence="2">Leaf</tissue>
    </source>
</reference>
<feature type="domain" description="F-box" evidence="1">
    <location>
        <begin position="27"/>
        <end position="67"/>
    </location>
</feature>
<dbReference type="SMART" id="SM00256">
    <property type="entry name" value="FBOX"/>
    <property type="match status" value="1"/>
</dbReference>
<dbReference type="InterPro" id="IPR015915">
    <property type="entry name" value="Kelch-typ_b-propeller"/>
</dbReference>
<name>A0A5J9VRP1_9POAL</name>
<sequence length="347" mass="38997">MASSLLVRQELEVVADPLGVVANDGVLPTDLLTEVLLRVPAKALCCFRLVCRSWRLLTSDPCFARAHSSRHPLFAGRCYVEDGEYHLHIFDMSGNIVKRMCGLGDHTTHLSTHADLVCAKRRTLEDGDDGLLRQDLLLNPATDAIHVLPDVSIRSSQVTTCYLGRVPSTGEYKVLRVVQYYGGRGAEVMFAYEVITLDASMQSWRVRVAPDPPATGVLPYKRGMLVIREVAYFFSHGVDSVVMLDLETEEWRPSIVQCPPMNRSAVALYRLKGRLVLQNHNTDDCSMDLWFLMDVDKGLWTKRYSMHCGPNWKNHLYPLVVLDDVRETSCRNRLATSTIAFGTNAIQ</sequence>
<evidence type="ECO:0000313" key="2">
    <source>
        <dbReference type="EMBL" id="TVU38155.1"/>
    </source>
</evidence>
<dbReference type="Pfam" id="PF08268">
    <property type="entry name" value="FBA_3"/>
    <property type="match status" value="1"/>
</dbReference>
<dbReference type="InterPro" id="IPR017451">
    <property type="entry name" value="F-box-assoc_interact_dom"/>
</dbReference>
<dbReference type="InterPro" id="IPR013187">
    <property type="entry name" value="F-box-assoc_dom_typ3"/>
</dbReference>
<dbReference type="PANTHER" id="PTHR31111">
    <property type="entry name" value="BNAA05G37150D PROTEIN-RELATED"/>
    <property type="match status" value="1"/>
</dbReference>
<comment type="caution">
    <text evidence="2">The sequence shown here is derived from an EMBL/GenBank/DDBJ whole genome shotgun (WGS) entry which is preliminary data.</text>
</comment>
<dbReference type="Pfam" id="PF00646">
    <property type="entry name" value="F-box"/>
    <property type="match status" value="1"/>
</dbReference>
<dbReference type="Proteomes" id="UP000324897">
    <property type="component" value="Chromosome 4"/>
</dbReference>
<dbReference type="Gene3D" id="1.20.1280.50">
    <property type="match status" value="1"/>
</dbReference>
<dbReference type="SUPFAM" id="SSF81383">
    <property type="entry name" value="F-box domain"/>
    <property type="match status" value="1"/>
</dbReference>